<organism evidence="1 2">
    <name type="scientific">Plasmodium malariae</name>
    <dbReference type="NCBI Taxonomy" id="5858"/>
    <lineage>
        <taxon>Eukaryota</taxon>
        <taxon>Sar</taxon>
        <taxon>Alveolata</taxon>
        <taxon>Apicomplexa</taxon>
        <taxon>Aconoidasida</taxon>
        <taxon>Haemosporida</taxon>
        <taxon>Plasmodiidae</taxon>
        <taxon>Plasmodium</taxon>
        <taxon>Plasmodium (Plasmodium)</taxon>
    </lineage>
</organism>
<accession>A0A1A8X2P6</accession>
<dbReference type="Proteomes" id="UP000078597">
    <property type="component" value="Unassembled WGS sequence"/>
</dbReference>
<feature type="non-terminal residue" evidence="1">
    <location>
        <position position="341"/>
    </location>
</feature>
<name>A0A1A8X2P6_PLAMA</name>
<evidence type="ECO:0000313" key="1">
    <source>
        <dbReference type="EMBL" id="SBS99512.1"/>
    </source>
</evidence>
<proteinExistence type="predicted"/>
<dbReference type="VEuPathDB" id="PlasmoDB:PmUG01_01021800"/>
<dbReference type="AlphaFoldDB" id="A0A1A8X2P6"/>
<evidence type="ECO:0000313" key="2">
    <source>
        <dbReference type="Proteomes" id="UP000078597"/>
    </source>
</evidence>
<protein>
    <submittedName>
        <fullName evidence="1">Uncharacterized protein</fullName>
    </submittedName>
</protein>
<sequence length="341" mass="42493">MSSLRTQRRSCLVELFLRNRCNVLMCQRALKQWKKNSRLKKNQREMVKNKYLLRKCKYFELWKKRLQKVSKRNVQACTLYKYRQLKNLNSLRIIYNEWKTIYAERKNVKKFVYVINSYVSKKLKYISFFIIYKNNEYYLKMQHALTHFLLEQRNKLKRKVLLILKYNKRNRIKNKTAVLFYFNNIKMKIFDALRAYVDKRVTYRRNEYILILIRKKKFFYAILNMYNFINKVKMSFYEIRENLHRKVKRCFLTSWLSLTLMRKRARETSRMILRKRENKMKAQLFYNIKRKVNRRNYTVLLLGRINQLIKIKMYNRAISILRENRVYVKIQEVRKMKNRSV</sequence>
<gene>
    <name evidence="1" type="ORF">PMALA_070790</name>
</gene>
<reference evidence="2" key="1">
    <citation type="submission" date="2016-05" db="EMBL/GenBank/DDBJ databases">
        <authorList>
            <person name="Naeem Raeece"/>
        </authorList>
    </citation>
    <scope>NUCLEOTIDE SEQUENCE [LARGE SCALE GENOMIC DNA]</scope>
</reference>
<dbReference type="EMBL" id="FLQW01005824">
    <property type="protein sequence ID" value="SBS99512.1"/>
    <property type="molecule type" value="Genomic_DNA"/>
</dbReference>